<gene>
    <name evidence="3" type="ORF">RBH19_11950</name>
</gene>
<evidence type="ECO:0000256" key="2">
    <source>
        <dbReference type="ARBA" id="ARBA00022729"/>
    </source>
</evidence>
<dbReference type="InterPro" id="IPR006059">
    <property type="entry name" value="SBP"/>
</dbReference>
<accession>A0ABU0W9J7</accession>
<comment type="similarity">
    <text evidence="1">Belongs to the bacterial solute-binding protein 1 family.</text>
</comment>
<dbReference type="Pfam" id="PF13416">
    <property type="entry name" value="SBP_bac_8"/>
    <property type="match status" value="1"/>
</dbReference>
<keyword evidence="2" id="KW-0732">Signal</keyword>
<comment type="caution">
    <text evidence="3">The sequence shown here is derived from an EMBL/GenBank/DDBJ whole genome shotgun (WGS) entry which is preliminary data.</text>
</comment>
<name>A0ABU0W9J7_9GAMM</name>
<protein>
    <submittedName>
        <fullName evidence="3">Extracellular solute-binding protein</fullName>
    </submittedName>
</protein>
<reference evidence="3 4" key="1">
    <citation type="submission" date="2023-08" db="EMBL/GenBank/DDBJ databases">
        <title>Whole-genome sequencing of halo(alkali)philic microorganisms from hypersaline lakes.</title>
        <authorList>
            <person name="Sorokin D.Y."/>
            <person name="Abbas B."/>
            <person name="Merkel A.Y."/>
        </authorList>
    </citation>
    <scope>NUCLEOTIDE SEQUENCE [LARGE SCALE GENOMIC DNA]</scope>
    <source>
        <strain evidence="3 4">AB-CW4</strain>
    </source>
</reference>
<dbReference type="EMBL" id="JAVDDT010000008">
    <property type="protein sequence ID" value="MDQ2070583.1"/>
    <property type="molecule type" value="Genomic_DNA"/>
</dbReference>
<dbReference type="Proteomes" id="UP001239019">
    <property type="component" value="Unassembled WGS sequence"/>
</dbReference>
<dbReference type="Gene3D" id="3.40.190.10">
    <property type="entry name" value="Periplasmic binding protein-like II"/>
    <property type="match status" value="2"/>
</dbReference>
<sequence length="338" mass="38042">MASRHLLQGGLLLLLCLVLFPPPVEADSEELVVYSARQEHLIKPLFDRYQEKTGVRIRYITGDAGQLMQRLAGEGRRTRADLFLTVDAGNLWQAADRGLLQSLDSDELRDRIPPHLRDPDGQWFGLSLRVRTMVYHPERVEPGELGSYAQLADERWAGRLCLRTSRKVYNQSLVAILIEQYGADRTEEIVRGWVDNLAADPFSNDTRVMEVIMAGQCDVGIVNSYYFGRLEAANPDLPIRLHWADQDGSGVHVNVSGAGVTRHARNPEGARKLLEWLSGEEAQSLFGALNLEYPANPTVPPDPQVALWGEFKQNDINVRQSGERQREAVMLMDRAGYR</sequence>
<dbReference type="InterPro" id="IPR026045">
    <property type="entry name" value="Ferric-bd"/>
</dbReference>
<proteinExistence type="inferred from homology"/>
<evidence type="ECO:0000313" key="4">
    <source>
        <dbReference type="Proteomes" id="UP001239019"/>
    </source>
</evidence>
<organism evidence="3 4">
    <name type="scientific">Natronospira bacteriovora</name>
    <dbReference type="NCBI Taxonomy" id="3069753"/>
    <lineage>
        <taxon>Bacteria</taxon>
        <taxon>Pseudomonadati</taxon>
        <taxon>Pseudomonadota</taxon>
        <taxon>Gammaproteobacteria</taxon>
        <taxon>Natronospirales</taxon>
        <taxon>Natronospiraceae</taxon>
        <taxon>Natronospira</taxon>
    </lineage>
</organism>
<dbReference type="PIRSF" id="PIRSF002825">
    <property type="entry name" value="CfbpA"/>
    <property type="match status" value="1"/>
</dbReference>
<evidence type="ECO:0000256" key="1">
    <source>
        <dbReference type="ARBA" id="ARBA00008520"/>
    </source>
</evidence>
<keyword evidence="4" id="KW-1185">Reference proteome</keyword>
<dbReference type="RefSeq" id="WP_306729080.1">
    <property type="nucleotide sequence ID" value="NZ_JAVDDT010000008.1"/>
</dbReference>
<dbReference type="PANTHER" id="PTHR30006">
    <property type="entry name" value="THIAMINE-BINDING PERIPLASMIC PROTEIN-RELATED"/>
    <property type="match status" value="1"/>
</dbReference>
<dbReference type="SUPFAM" id="SSF53850">
    <property type="entry name" value="Periplasmic binding protein-like II"/>
    <property type="match status" value="1"/>
</dbReference>
<dbReference type="PANTHER" id="PTHR30006:SF15">
    <property type="entry name" value="IRON-UTILIZATION PERIPLASMIC PROTEIN"/>
    <property type="match status" value="1"/>
</dbReference>
<evidence type="ECO:0000313" key="3">
    <source>
        <dbReference type="EMBL" id="MDQ2070583.1"/>
    </source>
</evidence>